<dbReference type="EMBL" id="LIHL02000008">
    <property type="protein sequence ID" value="KAF5461794.1"/>
    <property type="molecule type" value="Genomic_DNA"/>
</dbReference>
<protein>
    <submittedName>
        <fullName evidence="1">Uncharacterized protein</fullName>
    </submittedName>
</protein>
<name>A0A833UHQ4_JUGRE</name>
<dbReference type="InterPro" id="IPR007265">
    <property type="entry name" value="COG_su3"/>
</dbReference>
<organism evidence="1 2">
    <name type="scientific">Juglans regia</name>
    <name type="common">English walnut</name>
    <dbReference type="NCBI Taxonomy" id="51240"/>
    <lineage>
        <taxon>Eukaryota</taxon>
        <taxon>Viridiplantae</taxon>
        <taxon>Streptophyta</taxon>
        <taxon>Embryophyta</taxon>
        <taxon>Tracheophyta</taxon>
        <taxon>Spermatophyta</taxon>
        <taxon>Magnoliopsida</taxon>
        <taxon>eudicotyledons</taxon>
        <taxon>Gunneridae</taxon>
        <taxon>Pentapetalae</taxon>
        <taxon>rosids</taxon>
        <taxon>fabids</taxon>
        <taxon>Fagales</taxon>
        <taxon>Juglandaceae</taxon>
        <taxon>Juglans</taxon>
    </lineage>
</organism>
<evidence type="ECO:0000313" key="2">
    <source>
        <dbReference type="Proteomes" id="UP000619265"/>
    </source>
</evidence>
<dbReference type="PANTHER" id="PTHR13302">
    <property type="entry name" value="CONSERVED OLIGOMERIC GOLGI COMPLEX COMPONENT 3"/>
    <property type="match status" value="1"/>
</dbReference>
<dbReference type="GO" id="GO:0005801">
    <property type="term" value="C:cis-Golgi network"/>
    <property type="evidence" value="ECO:0007669"/>
    <property type="project" value="InterPro"/>
</dbReference>
<reference evidence="1" key="2">
    <citation type="submission" date="2020-03" db="EMBL/GenBank/DDBJ databases">
        <title>Walnut 2.0.</title>
        <authorList>
            <person name="Marrano A."/>
            <person name="Britton M."/>
            <person name="Zimin A.V."/>
            <person name="Zaini P.A."/>
            <person name="Workman R."/>
            <person name="Puiu D."/>
            <person name="Bianco L."/>
            <person name="Allen B.J."/>
            <person name="Troggio M."/>
            <person name="Leslie C.A."/>
            <person name="Timp W."/>
            <person name="Dendekar A."/>
            <person name="Salzberg S.L."/>
            <person name="Neale D.B."/>
        </authorList>
    </citation>
    <scope>NUCLEOTIDE SEQUENCE</scope>
    <source>
        <tissue evidence="1">Leaves</tissue>
    </source>
</reference>
<gene>
    <name evidence="1" type="ORF">F2P56_017863</name>
</gene>
<dbReference type="PANTHER" id="PTHR13302:SF8">
    <property type="entry name" value="CONSERVED OLIGOMERIC GOLGI COMPLEX SUBUNIT 3"/>
    <property type="match status" value="1"/>
</dbReference>
<dbReference type="Proteomes" id="UP000619265">
    <property type="component" value="Unassembled WGS sequence"/>
</dbReference>
<dbReference type="GO" id="GO:0006886">
    <property type="term" value="P:intracellular protein transport"/>
    <property type="evidence" value="ECO:0007669"/>
    <property type="project" value="InterPro"/>
</dbReference>
<reference evidence="1" key="1">
    <citation type="submission" date="2015-10" db="EMBL/GenBank/DDBJ databases">
        <authorList>
            <person name="Martinez-Garcia P.J."/>
            <person name="Crepeau M.W."/>
            <person name="Puiu D."/>
            <person name="Gonzalez-Ibeas D."/>
            <person name="Whalen J."/>
            <person name="Stevens K."/>
            <person name="Paul R."/>
            <person name="Butterfield T."/>
            <person name="Britton M."/>
            <person name="Reagan R."/>
            <person name="Chakraborty S."/>
            <person name="Walawage S.L."/>
            <person name="Vasquez-Gross H.A."/>
            <person name="Cardeno C."/>
            <person name="Famula R."/>
            <person name="Pratt K."/>
            <person name="Kuruganti S."/>
            <person name="Aradhya M.K."/>
            <person name="Leslie C.A."/>
            <person name="Dandekar A.M."/>
            <person name="Salzberg S.L."/>
            <person name="Wegrzyn J.L."/>
            <person name="Langley C.H."/>
            <person name="Neale D.B."/>
        </authorList>
    </citation>
    <scope>NUCLEOTIDE SEQUENCE</scope>
    <source>
        <tissue evidence="1">Leaves</tissue>
    </source>
</reference>
<dbReference type="Gramene" id="Jr08_05280_p1">
    <property type="protein sequence ID" value="cds.Jr08_05280_p1"/>
    <property type="gene ID" value="Jr08_05280"/>
</dbReference>
<dbReference type="AlphaFoldDB" id="A0A833UHQ4"/>
<accession>A0A833UHQ4</accession>
<dbReference type="GO" id="GO:0016020">
    <property type="term" value="C:membrane"/>
    <property type="evidence" value="ECO:0007669"/>
    <property type="project" value="InterPro"/>
</dbReference>
<comment type="caution">
    <text evidence="1">The sequence shown here is derived from an EMBL/GenBank/DDBJ whole genome shotgun (WGS) entry which is preliminary data.</text>
</comment>
<proteinExistence type="predicted"/>
<evidence type="ECO:0000313" key="1">
    <source>
        <dbReference type="EMBL" id="KAF5461794.1"/>
    </source>
</evidence>
<sequence>MAKPLKDQAFATQDKVAELVQKVGAAIQQELPTVMAKMKLYLQNPSTRTILYKPIKTNIVEAHVQVQSLLKAEYSAEEMESIINMASIQDLQAQLDNLL</sequence>